<feature type="transmembrane region" description="Helical" evidence="1">
    <location>
        <begin position="131"/>
        <end position="151"/>
    </location>
</feature>
<dbReference type="InterPro" id="IPR050469">
    <property type="entry name" value="Diguanylate_Cyclase"/>
</dbReference>
<sequence>MNYGFNRFQSLLINNSINVIIIGLVTIGIITIITLMAYSFESIVRHNNKPIQKFILQLIEGLVLTISLILIQRIFATLSSGDMHSWFYTATELTILLFSLYTMQNHIIELINMVAPISIFGYRAVTGYNDYLVLFSISIILLALTVIYIYHNMEKILSSQKKFIIVQAIYGSLWWIIIWPFRKFALYYTVLMVIGFIIYMSLIRYLAKRIRDSFNRYSNLSKQVNYDELTGIRNRASFDEVSQEVFKVYHKNSGVPLSIAMFDIDNFKRFNDTYGHLAGDKVLTHVATLFERQLFKETTGGQLFRYGGEEFVIIFRGLTADQSVQTVEDIRNKLINDPLNYNGQELNIRISFGITEIKDTDTSFKDLFERVDDYLYKSKDSGRDRLTSENKTINFYNI</sequence>
<accession>A0A1P8Q672</accession>
<dbReference type="SUPFAM" id="SSF55073">
    <property type="entry name" value="Nucleotide cyclase"/>
    <property type="match status" value="1"/>
</dbReference>
<dbReference type="STRING" id="1847728.BTM29_06080"/>
<keyword evidence="1" id="KW-0812">Transmembrane</keyword>
<feature type="transmembrane region" description="Helical" evidence="1">
    <location>
        <begin position="20"/>
        <end position="40"/>
    </location>
</feature>
<keyword evidence="1" id="KW-1133">Transmembrane helix</keyword>
<feature type="transmembrane region" description="Helical" evidence="1">
    <location>
        <begin position="163"/>
        <end position="181"/>
    </location>
</feature>
<dbReference type="Gene3D" id="3.30.70.270">
    <property type="match status" value="1"/>
</dbReference>
<evidence type="ECO:0000313" key="4">
    <source>
        <dbReference type="Proteomes" id="UP000187499"/>
    </source>
</evidence>
<dbReference type="Pfam" id="PF00990">
    <property type="entry name" value="GGDEF"/>
    <property type="match status" value="1"/>
</dbReference>
<dbReference type="EMBL" id="CP019323">
    <property type="protein sequence ID" value="APX73344.1"/>
    <property type="molecule type" value="Genomic_DNA"/>
</dbReference>
<keyword evidence="4" id="KW-1185">Reference proteome</keyword>
<dbReference type="GO" id="GO:0052621">
    <property type="term" value="F:diguanylate cyclase activity"/>
    <property type="evidence" value="ECO:0007669"/>
    <property type="project" value="TreeGrafter"/>
</dbReference>
<feature type="domain" description="GGDEF" evidence="2">
    <location>
        <begin position="255"/>
        <end position="391"/>
    </location>
</feature>
<dbReference type="PANTHER" id="PTHR45138:SF9">
    <property type="entry name" value="DIGUANYLATE CYCLASE DGCM-RELATED"/>
    <property type="match status" value="1"/>
</dbReference>
<evidence type="ECO:0000256" key="1">
    <source>
        <dbReference type="SAM" id="Phobius"/>
    </source>
</evidence>
<dbReference type="PANTHER" id="PTHR45138">
    <property type="entry name" value="REGULATORY COMPONENTS OF SENSORY TRANSDUCTION SYSTEM"/>
    <property type="match status" value="1"/>
</dbReference>
<evidence type="ECO:0000313" key="3">
    <source>
        <dbReference type="EMBL" id="APX73344.1"/>
    </source>
</evidence>
<dbReference type="PROSITE" id="PS50887">
    <property type="entry name" value="GGDEF"/>
    <property type="match status" value="1"/>
</dbReference>
<proteinExistence type="predicted"/>
<feature type="transmembrane region" description="Helical" evidence="1">
    <location>
        <begin position="61"/>
        <end position="79"/>
    </location>
</feature>
<name>A0A1P8Q672_9LACO</name>
<reference evidence="4" key="1">
    <citation type="submission" date="2016-12" db="EMBL/GenBank/DDBJ databases">
        <authorList>
            <person name="Jung M.Y."/>
            <person name="Lee S.H."/>
        </authorList>
    </citation>
    <scope>NUCLEOTIDE SEQUENCE [LARGE SCALE GENOMIC DNA]</scope>
    <source>
        <strain evidence="4">WiKim39</strain>
    </source>
</reference>
<dbReference type="AlphaFoldDB" id="A0A1P8Q672"/>
<dbReference type="InterPro" id="IPR043128">
    <property type="entry name" value="Rev_trsase/Diguanyl_cyclase"/>
</dbReference>
<evidence type="ECO:0000259" key="2">
    <source>
        <dbReference type="PROSITE" id="PS50887"/>
    </source>
</evidence>
<gene>
    <name evidence="3" type="ORF">BTM29_06080</name>
</gene>
<dbReference type="InterPro" id="IPR000160">
    <property type="entry name" value="GGDEF_dom"/>
</dbReference>
<protein>
    <recommendedName>
        <fullName evidence="2">GGDEF domain-containing protein</fullName>
    </recommendedName>
</protein>
<dbReference type="KEGG" id="lalw:BTM29_06080"/>
<dbReference type="NCBIfam" id="TIGR00254">
    <property type="entry name" value="GGDEF"/>
    <property type="match status" value="1"/>
</dbReference>
<keyword evidence="1" id="KW-0472">Membrane</keyword>
<dbReference type="FunFam" id="3.30.70.270:FF:000001">
    <property type="entry name" value="Diguanylate cyclase domain protein"/>
    <property type="match status" value="1"/>
</dbReference>
<dbReference type="InterPro" id="IPR029787">
    <property type="entry name" value="Nucleotide_cyclase"/>
</dbReference>
<dbReference type="Proteomes" id="UP000187499">
    <property type="component" value="Chromosome"/>
</dbReference>
<feature type="transmembrane region" description="Helical" evidence="1">
    <location>
        <begin position="187"/>
        <end position="207"/>
    </location>
</feature>
<feature type="transmembrane region" description="Helical" evidence="1">
    <location>
        <begin position="107"/>
        <end position="125"/>
    </location>
</feature>
<organism evidence="3 4">
    <name type="scientific">Companilactobacillus allii</name>
    <dbReference type="NCBI Taxonomy" id="1847728"/>
    <lineage>
        <taxon>Bacteria</taxon>
        <taxon>Bacillati</taxon>
        <taxon>Bacillota</taxon>
        <taxon>Bacilli</taxon>
        <taxon>Lactobacillales</taxon>
        <taxon>Lactobacillaceae</taxon>
        <taxon>Companilactobacillus</taxon>
    </lineage>
</organism>
<dbReference type="CDD" id="cd01949">
    <property type="entry name" value="GGDEF"/>
    <property type="match status" value="1"/>
</dbReference>
<dbReference type="SMART" id="SM00267">
    <property type="entry name" value="GGDEF"/>
    <property type="match status" value="1"/>
</dbReference>
<feature type="transmembrane region" description="Helical" evidence="1">
    <location>
        <begin position="85"/>
        <end position="102"/>
    </location>
</feature>